<evidence type="ECO:0000256" key="1">
    <source>
        <dbReference type="ARBA" id="ARBA00005156"/>
    </source>
</evidence>
<proteinExistence type="inferred from homology"/>
<comment type="pathway">
    <text evidence="1">Protein modification; peptidyl-diphthamide biosynthesis.</text>
</comment>
<dbReference type="InterPro" id="IPR052415">
    <property type="entry name" value="Diphthine_MTase"/>
</dbReference>
<dbReference type="PROSITE" id="PS00678">
    <property type="entry name" value="WD_REPEATS_1"/>
    <property type="match status" value="1"/>
</dbReference>
<dbReference type="RefSeq" id="XP_022093581.1">
    <property type="nucleotide sequence ID" value="XM_022237889.1"/>
</dbReference>
<protein>
    <recommendedName>
        <fullName evidence="6">methylated diphthine methylhydrolase</fullName>
        <ecNumber evidence="6">3.1.1.97</ecNumber>
    </recommendedName>
</protein>
<feature type="region of interest" description="Disordered" evidence="9">
    <location>
        <begin position="381"/>
        <end position="432"/>
    </location>
</feature>
<dbReference type="AlphaFoldDB" id="A0A8B7YLQ9"/>
<dbReference type="PROSITE" id="PS50082">
    <property type="entry name" value="WD_REPEATS_2"/>
    <property type="match status" value="1"/>
</dbReference>
<dbReference type="GeneID" id="110980862"/>
<evidence type="ECO:0000313" key="11">
    <source>
        <dbReference type="RefSeq" id="XP_022093581.1"/>
    </source>
</evidence>
<keyword evidence="10" id="KW-1185">Reference proteome</keyword>
<dbReference type="Proteomes" id="UP000694845">
    <property type="component" value="Unplaced"/>
</dbReference>
<name>A0A8B7YLQ9_ACAPL</name>
<dbReference type="InterPro" id="IPR036322">
    <property type="entry name" value="WD40_repeat_dom_sf"/>
</dbReference>
<dbReference type="InterPro" id="IPR015943">
    <property type="entry name" value="WD40/YVTN_repeat-like_dom_sf"/>
</dbReference>
<dbReference type="SUPFAM" id="SSF50978">
    <property type="entry name" value="WD40 repeat-like"/>
    <property type="match status" value="1"/>
</dbReference>
<dbReference type="Pfam" id="PF00400">
    <property type="entry name" value="WD40"/>
    <property type="match status" value="1"/>
</dbReference>
<dbReference type="PANTHER" id="PTHR46042:SF1">
    <property type="entry name" value="DIPHTHINE METHYLTRANSFERASE"/>
    <property type="match status" value="1"/>
</dbReference>
<evidence type="ECO:0000256" key="5">
    <source>
        <dbReference type="ARBA" id="ARBA00038092"/>
    </source>
</evidence>
<evidence type="ECO:0000256" key="7">
    <source>
        <dbReference type="ARBA" id="ARBA00047551"/>
    </source>
</evidence>
<reference evidence="11 12" key="1">
    <citation type="submission" date="2025-04" db="UniProtKB">
        <authorList>
            <consortium name="RefSeq"/>
        </authorList>
    </citation>
    <scope>IDENTIFICATION</scope>
</reference>
<dbReference type="RefSeq" id="XP_022093582.1">
    <property type="nucleotide sequence ID" value="XM_022237890.1"/>
</dbReference>
<dbReference type="RefSeq" id="XP_022093583.1">
    <property type="nucleotide sequence ID" value="XM_022237891.1"/>
</dbReference>
<dbReference type="OMA" id="KWEARSI"/>
<comment type="catalytic activity">
    <reaction evidence="7">
        <text>diphthine methyl ester-[translation elongation factor 2] + H2O = diphthine-[translation elongation factor 2] + methanol + H(+)</text>
        <dbReference type="Rhea" id="RHEA:42656"/>
        <dbReference type="Rhea" id="RHEA-COMP:10172"/>
        <dbReference type="Rhea" id="RHEA-COMP:10173"/>
        <dbReference type="ChEBI" id="CHEBI:15377"/>
        <dbReference type="ChEBI" id="CHEBI:15378"/>
        <dbReference type="ChEBI" id="CHEBI:17790"/>
        <dbReference type="ChEBI" id="CHEBI:79005"/>
        <dbReference type="ChEBI" id="CHEBI:82696"/>
        <dbReference type="EC" id="3.1.1.97"/>
    </reaction>
</comment>
<evidence type="ECO:0000256" key="3">
    <source>
        <dbReference type="ARBA" id="ARBA00022737"/>
    </source>
</evidence>
<evidence type="ECO:0000313" key="12">
    <source>
        <dbReference type="RefSeq" id="XP_022093582.1"/>
    </source>
</evidence>
<dbReference type="InterPro" id="IPR001680">
    <property type="entry name" value="WD40_rpt"/>
</dbReference>
<keyword evidence="3" id="KW-0677">Repeat</keyword>
<sequence length="510" mass="55858">MLTGMSCQEKSPSTQLVTVDTDYSADAVEFCPIAGQEGFLASGTYQLAESEGISPSSVDQVNPEDNGQVDKPRQRLGQIRFYHLNQDTEEASLAELQRIEMAAILDMKWCHNVISEQPLLGIVNASGELQLLSLNSKAGGFTLQPTACHRVSQDNNCLALSLDWNTGKYHSQTPSVIVSDSKGSLTLCRLCDDSSSVESMLRWPAHGFEAWIAAFDYWQPNVVYSGGDDCRFKGWDTRTPCSKPLFISKSHSMGVCSLHSNAHRENLLASGSYDELVLLWDTRQMRQPLTQTNVGGGVWRLKWHPHHGHLLLAACMHNGFHILDCANINGGNSQPIVASYMEHQSLAYGVDWCQHIQPHPPHKKLAESSLPDDIVSSCIETKQVHSSSDGTVPSLPEGDLAGALEGTSRSAGQKEGNCTSGTKQERGERTPNVSALTEQFLRANVSRNDLQASQGAPEAIAQGPACSCKVSGRTYKAFDRNADQLSVRDTIASCSFYDHSLHVWKVDWIV</sequence>
<evidence type="ECO:0000256" key="2">
    <source>
        <dbReference type="ARBA" id="ARBA00022574"/>
    </source>
</evidence>
<dbReference type="GO" id="GO:0017183">
    <property type="term" value="P:protein histidyl modification to diphthamide"/>
    <property type="evidence" value="ECO:0007669"/>
    <property type="project" value="TreeGrafter"/>
</dbReference>
<evidence type="ECO:0000256" key="6">
    <source>
        <dbReference type="ARBA" id="ARBA00039131"/>
    </source>
</evidence>
<evidence type="ECO:0000313" key="13">
    <source>
        <dbReference type="RefSeq" id="XP_022093583.1"/>
    </source>
</evidence>
<evidence type="ECO:0000313" key="10">
    <source>
        <dbReference type="Proteomes" id="UP000694845"/>
    </source>
</evidence>
<gene>
    <name evidence="11 12 13" type="primary">LOC110980862</name>
</gene>
<feature type="compositionally biased region" description="Polar residues" evidence="9">
    <location>
        <begin position="381"/>
        <end position="391"/>
    </location>
</feature>
<evidence type="ECO:0000256" key="8">
    <source>
        <dbReference type="PROSITE-ProRule" id="PRU00221"/>
    </source>
</evidence>
<evidence type="ECO:0000256" key="9">
    <source>
        <dbReference type="SAM" id="MobiDB-lite"/>
    </source>
</evidence>
<comment type="similarity">
    <text evidence="5">Belongs to the DPH7 family.</text>
</comment>
<dbReference type="GO" id="GO:0061685">
    <property type="term" value="F:diphthine methylesterase activity"/>
    <property type="evidence" value="ECO:0007669"/>
    <property type="project" value="UniProtKB-EC"/>
</dbReference>
<evidence type="ECO:0000256" key="4">
    <source>
        <dbReference type="ARBA" id="ARBA00022801"/>
    </source>
</evidence>
<dbReference type="KEGG" id="aplc:110980862"/>
<feature type="compositionally biased region" description="Polar residues" evidence="9">
    <location>
        <begin position="407"/>
        <end position="422"/>
    </location>
</feature>
<dbReference type="Gene3D" id="2.130.10.10">
    <property type="entry name" value="YVTN repeat-like/Quinoprotein amine dehydrogenase"/>
    <property type="match status" value="1"/>
</dbReference>
<keyword evidence="4" id="KW-0378">Hydrolase</keyword>
<dbReference type="EC" id="3.1.1.97" evidence="6"/>
<feature type="repeat" description="WD" evidence="8">
    <location>
        <begin position="248"/>
        <end position="290"/>
    </location>
</feature>
<dbReference type="InterPro" id="IPR019775">
    <property type="entry name" value="WD40_repeat_CS"/>
</dbReference>
<keyword evidence="2 8" id="KW-0853">WD repeat</keyword>
<dbReference type="SMART" id="SM00320">
    <property type="entry name" value="WD40"/>
    <property type="match status" value="3"/>
</dbReference>
<organism evidence="10 12">
    <name type="scientific">Acanthaster planci</name>
    <name type="common">Crown-of-thorns starfish</name>
    <dbReference type="NCBI Taxonomy" id="133434"/>
    <lineage>
        <taxon>Eukaryota</taxon>
        <taxon>Metazoa</taxon>
        <taxon>Echinodermata</taxon>
        <taxon>Eleutherozoa</taxon>
        <taxon>Asterozoa</taxon>
        <taxon>Asteroidea</taxon>
        <taxon>Valvatacea</taxon>
        <taxon>Valvatida</taxon>
        <taxon>Acanthasteridae</taxon>
        <taxon>Acanthaster</taxon>
    </lineage>
</organism>
<accession>A0A8B7YLQ9</accession>
<dbReference type="GO" id="GO:0005737">
    <property type="term" value="C:cytoplasm"/>
    <property type="evidence" value="ECO:0007669"/>
    <property type="project" value="TreeGrafter"/>
</dbReference>
<dbReference type="OrthoDB" id="1930760at2759"/>
<dbReference type="PANTHER" id="PTHR46042">
    <property type="entry name" value="DIPHTHINE METHYLTRANSFERASE"/>
    <property type="match status" value="1"/>
</dbReference>